<feature type="compositionally biased region" description="Acidic residues" evidence="7">
    <location>
        <begin position="176"/>
        <end position="192"/>
    </location>
</feature>
<sequence length="883" mass="98242">MAPSQLSQLKAALNTAGLNRKSASKKDRKGKKGRSQDVDRAKKAAKLDEIRAKFNSFDERETKTKHDVGGRKLKGVTGRPAAARQAGLEQRRKTLLEEHHLRDHTGTFRDRRFGENDATMSLEDRMLERYTRERQKGQGKKGAFNLDDDDAFGDDDEDGFALGGLTHGGRSVMDLPGDDFDAQGLGEDDEEDRGLIGRRQVHREHFGGFANDEDEDEDEPERKKTKQEIYDEIIAKSKEHKAIPVRPKVQLPGPSRTAVPLPGQNDDKDYDQFVRALAYEARAKPKDRTKTEEEIAADEKERLEEAEAKRLRRMRGEDSEDEEDGGRKKRKADRAPDADDLDDDFAGDVDEDGGISLLGPGLTREAIETMDVDESDDEDEDDDDGDEEDGDSEDDDSDEDDEDDEMSAMEDLDSDVEGNDDEEPVARLVKGKARAKSSKAKAATKEIPYTFTCPATVEEFEDLLEGLDDKALPTVVQRIRALHHPSLAQGNKEKLQEFLGVLLDYILILASQDTPDFGIISALGPHLVALVKLNPLTAASHYVAKLSLMQKNLQRGIAHGPSNPDSKTLPGAPELVILRLVGATWSTSDFSHPVVQPAVLLIGQYLSQSRIRGISDIASGLFLCSIIAQYESMSKRLVPEAVNFIATSVLSLVKRRKDAAPVTAYPDVISCDIQMTTSVSPQQPADLVSALNESDEEQNKADLLAAALQLISSFATLYASTAAFIELFTPILAVLEGSRLAKFAPELKNVFTQSTSSLSRQLGFARDARTPLTLQDHKPIPIASYAPKFEDDFAPGKHYDPDVERNQANKLRAEYKKERKGAIRELRKDNRFLAGEKAREQRAKDDEYNSKMRKVMGSLNVERAEEKEMEREKKREKRRAGRS</sequence>
<dbReference type="PANTHER" id="PTHR23183:SF0">
    <property type="entry name" value="NUCLEOLAR PROTEIN 14"/>
    <property type="match status" value="1"/>
</dbReference>
<feature type="compositionally biased region" description="Basic and acidic residues" evidence="7">
    <location>
        <begin position="220"/>
        <end position="242"/>
    </location>
</feature>
<dbReference type="Pfam" id="PF04147">
    <property type="entry name" value="Nop14"/>
    <property type="match status" value="2"/>
</dbReference>
<feature type="compositionally biased region" description="Basic and acidic residues" evidence="7">
    <location>
        <begin position="834"/>
        <end position="850"/>
    </location>
</feature>
<comment type="subcellular location">
    <subcellularLocation>
        <location evidence="1">Nucleus</location>
        <location evidence="1">Nucleolus</location>
    </subcellularLocation>
</comment>
<dbReference type="GeneID" id="39585139"/>
<evidence type="ECO:0000313" key="9">
    <source>
        <dbReference type="Proteomes" id="UP000279236"/>
    </source>
</evidence>
<dbReference type="GO" id="GO:0030490">
    <property type="term" value="P:maturation of SSU-rRNA"/>
    <property type="evidence" value="ECO:0007669"/>
    <property type="project" value="TreeGrafter"/>
</dbReference>
<reference evidence="8 9" key="1">
    <citation type="submission" date="2018-11" db="EMBL/GenBank/DDBJ databases">
        <title>Genome sequence of Apiotrichum porosum DSM 27194.</title>
        <authorList>
            <person name="Aliyu H."/>
            <person name="Gorte O."/>
            <person name="Ochsenreither K."/>
        </authorList>
    </citation>
    <scope>NUCLEOTIDE SEQUENCE [LARGE SCALE GENOMIC DNA]</scope>
    <source>
        <strain evidence="8 9">DSM 27194</strain>
    </source>
</reference>
<comment type="caution">
    <text evidence="8">The sequence shown here is derived from an EMBL/GenBank/DDBJ whole genome shotgun (WGS) entry which is preliminary data.</text>
</comment>
<evidence type="ECO:0000256" key="1">
    <source>
        <dbReference type="ARBA" id="ARBA00004604"/>
    </source>
</evidence>
<feature type="region of interest" description="Disordered" evidence="7">
    <location>
        <begin position="13"/>
        <end position="45"/>
    </location>
</feature>
<evidence type="ECO:0000256" key="4">
    <source>
        <dbReference type="ARBA" id="ARBA00022552"/>
    </source>
</evidence>
<feature type="compositionally biased region" description="Basic and acidic residues" evidence="7">
    <location>
        <begin position="281"/>
        <end position="317"/>
    </location>
</feature>
<keyword evidence="5" id="KW-0539">Nucleus</keyword>
<evidence type="ECO:0000313" key="8">
    <source>
        <dbReference type="EMBL" id="RSH88069.1"/>
    </source>
</evidence>
<dbReference type="OrthoDB" id="441771at2759"/>
<dbReference type="EMBL" id="RSCE01000001">
    <property type="protein sequence ID" value="RSH88069.1"/>
    <property type="molecule type" value="Genomic_DNA"/>
</dbReference>
<feature type="compositionally biased region" description="Basic and acidic residues" evidence="7">
    <location>
        <begin position="862"/>
        <end position="873"/>
    </location>
</feature>
<evidence type="ECO:0000256" key="7">
    <source>
        <dbReference type="SAM" id="MobiDB-lite"/>
    </source>
</evidence>
<feature type="compositionally biased region" description="Acidic residues" evidence="7">
    <location>
        <begin position="368"/>
        <end position="422"/>
    </location>
</feature>
<organism evidence="8 9">
    <name type="scientific">Apiotrichum porosum</name>
    <dbReference type="NCBI Taxonomy" id="105984"/>
    <lineage>
        <taxon>Eukaryota</taxon>
        <taxon>Fungi</taxon>
        <taxon>Dikarya</taxon>
        <taxon>Basidiomycota</taxon>
        <taxon>Agaricomycotina</taxon>
        <taxon>Tremellomycetes</taxon>
        <taxon>Trichosporonales</taxon>
        <taxon>Trichosporonaceae</taxon>
        <taxon>Apiotrichum</taxon>
    </lineage>
</organism>
<feature type="compositionally biased region" description="Basic residues" evidence="7">
    <location>
        <begin position="22"/>
        <end position="33"/>
    </location>
</feature>
<evidence type="ECO:0000256" key="3">
    <source>
        <dbReference type="ARBA" id="ARBA00022517"/>
    </source>
</evidence>
<feature type="region of interest" description="Disordered" evidence="7">
    <location>
        <begin position="834"/>
        <end position="883"/>
    </location>
</feature>
<comment type="function">
    <text evidence="6">Involved in nucleolar processing of pre-18S ribosomal RNA. Has a role in the nuclear export of 40S pre-ribosomal subunit to the cytoplasm.</text>
</comment>
<gene>
    <name evidence="8" type="primary">NOP14</name>
    <name evidence="8" type="ORF">EHS24_000596</name>
</gene>
<comment type="similarity">
    <text evidence="2">Belongs to the NOP14 family.</text>
</comment>
<dbReference type="InterPro" id="IPR007276">
    <property type="entry name" value="Nop14"/>
</dbReference>
<feature type="region of interest" description="Disordered" evidence="7">
    <location>
        <begin position="58"/>
        <end position="87"/>
    </location>
</feature>
<dbReference type="GO" id="GO:0032040">
    <property type="term" value="C:small-subunit processome"/>
    <property type="evidence" value="ECO:0007669"/>
    <property type="project" value="InterPro"/>
</dbReference>
<dbReference type="PANTHER" id="PTHR23183">
    <property type="entry name" value="NOP14"/>
    <property type="match status" value="1"/>
</dbReference>
<dbReference type="STRING" id="105984.A0A427YA85"/>
<feature type="compositionally biased region" description="Acidic residues" evidence="7">
    <location>
        <begin position="146"/>
        <end position="159"/>
    </location>
</feature>
<accession>A0A427YA85</accession>
<keyword evidence="3" id="KW-0690">Ribosome biogenesis</keyword>
<feature type="compositionally biased region" description="Acidic residues" evidence="7">
    <location>
        <begin position="338"/>
        <end position="353"/>
    </location>
</feature>
<dbReference type="Proteomes" id="UP000279236">
    <property type="component" value="Unassembled WGS sequence"/>
</dbReference>
<protein>
    <submittedName>
        <fullName evidence="8">Nucleolar complex protein 14</fullName>
    </submittedName>
</protein>
<feature type="compositionally biased region" description="Basic and acidic residues" evidence="7">
    <location>
        <begin position="34"/>
        <end position="45"/>
    </location>
</feature>
<evidence type="ECO:0000256" key="5">
    <source>
        <dbReference type="ARBA" id="ARBA00023242"/>
    </source>
</evidence>
<dbReference type="GO" id="GO:0030692">
    <property type="term" value="C:Noc4p-Nop14p complex"/>
    <property type="evidence" value="ECO:0007669"/>
    <property type="project" value="TreeGrafter"/>
</dbReference>
<feature type="compositionally biased region" description="Basic and acidic residues" evidence="7">
    <location>
        <begin position="58"/>
        <end position="70"/>
    </location>
</feature>
<dbReference type="RefSeq" id="XP_028480277.1">
    <property type="nucleotide sequence ID" value="XM_028616420.1"/>
</dbReference>
<evidence type="ECO:0000256" key="6">
    <source>
        <dbReference type="ARBA" id="ARBA00024695"/>
    </source>
</evidence>
<proteinExistence type="inferred from homology"/>
<keyword evidence="4" id="KW-0698">rRNA processing</keyword>
<name>A0A427YA85_9TREE</name>
<feature type="compositionally biased region" description="Basic residues" evidence="7">
    <location>
        <begin position="874"/>
        <end position="883"/>
    </location>
</feature>
<evidence type="ECO:0000256" key="2">
    <source>
        <dbReference type="ARBA" id="ARBA00007466"/>
    </source>
</evidence>
<dbReference type="AlphaFoldDB" id="A0A427YA85"/>
<feature type="region of interest" description="Disordered" evidence="7">
    <location>
        <begin position="132"/>
        <end position="422"/>
    </location>
</feature>
<keyword evidence="9" id="KW-1185">Reference proteome</keyword>